<reference evidence="1 2" key="1">
    <citation type="journal article" date="2018" name="Nat. Biotechnol.">
        <title>A standardized bacterial taxonomy based on genome phylogeny substantially revises the tree of life.</title>
        <authorList>
            <person name="Parks D.H."/>
            <person name="Chuvochina M."/>
            <person name="Waite D.W."/>
            <person name="Rinke C."/>
            <person name="Skarshewski A."/>
            <person name="Chaumeil P.A."/>
            <person name="Hugenholtz P."/>
        </authorList>
    </citation>
    <scope>NUCLEOTIDE SEQUENCE [LARGE SCALE GENOMIC DNA]</scope>
    <source>
        <strain evidence="1">UBA11264</strain>
    </source>
</reference>
<organism evidence="1 2">
    <name type="scientific">Serratia grimesii</name>
    <dbReference type="NCBI Taxonomy" id="82995"/>
    <lineage>
        <taxon>Bacteria</taxon>
        <taxon>Pseudomonadati</taxon>
        <taxon>Pseudomonadota</taxon>
        <taxon>Gammaproteobacteria</taxon>
        <taxon>Enterobacterales</taxon>
        <taxon>Yersiniaceae</taxon>
        <taxon>Serratia</taxon>
    </lineage>
</organism>
<protein>
    <submittedName>
        <fullName evidence="1">Uncharacterized protein</fullName>
    </submittedName>
</protein>
<gene>
    <name evidence="1" type="ORF">DHV72_07095</name>
</gene>
<proteinExistence type="predicted"/>
<sequence length="85" mass="9551">MGSPPDKNWQKFHHREDKVAVKAVPAYSEKHLNQNWQENAVSLPQKTGSVESAGFYAVIVNNNPDKATLTAILTSQNLYFIHELS</sequence>
<dbReference type="AlphaFoldDB" id="A0A9C7QVU4"/>
<evidence type="ECO:0000313" key="2">
    <source>
        <dbReference type="Proteomes" id="UP000262210"/>
    </source>
</evidence>
<dbReference type="EMBL" id="DPSM01000013">
    <property type="protein sequence ID" value="HCJ99783.1"/>
    <property type="molecule type" value="Genomic_DNA"/>
</dbReference>
<dbReference type="GeneID" id="75283346"/>
<dbReference type="Proteomes" id="UP000262210">
    <property type="component" value="Unassembled WGS sequence"/>
</dbReference>
<comment type="caution">
    <text evidence="1">The sequence shown here is derived from an EMBL/GenBank/DDBJ whole genome shotgun (WGS) entry which is preliminary data.</text>
</comment>
<evidence type="ECO:0000313" key="1">
    <source>
        <dbReference type="EMBL" id="HCJ99783.1"/>
    </source>
</evidence>
<accession>A0A9C7QVU4</accession>
<dbReference type="RefSeq" id="WP_037424481.1">
    <property type="nucleotide sequence ID" value="NZ_CAMIRB010000004.1"/>
</dbReference>
<name>A0A9C7QVU4_9GAMM</name>